<keyword evidence="2" id="KW-0813">Transport</keyword>
<dbReference type="AlphaFoldDB" id="A0A4D7CPC5"/>
<dbReference type="InterPro" id="IPR002843">
    <property type="entry name" value="ATPase_V0-cplx_csu/dsu"/>
</dbReference>
<name>A0A4D7CPC5_9ENTE</name>
<dbReference type="KEGG" id="vao:FA707_02805"/>
<dbReference type="Proteomes" id="UP000298615">
    <property type="component" value="Chromosome"/>
</dbReference>
<dbReference type="OrthoDB" id="1653at2"/>
<dbReference type="InterPro" id="IPR044911">
    <property type="entry name" value="V-type_ATPase_csu/dsu_dom_3"/>
</dbReference>
<dbReference type="GO" id="GO:0046961">
    <property type="term" value="F:proton-transporting ATPase activity, rotational mechanism"/>
    <property type="evidence" value="ECO:0007669"/>
    <property type="project" value="InterPro"/>
</dbReference>
<protein>
    <submittedName>
        <fullName evidence="4">V-type ATP synthase subunit C</fullName>
    </submittedName>
</protein>
<organism evidence="4 5">
    <name type="scientific">Vagococcus zengguangii</name>
    <dbReference type="NCBI Taxonomy" id="2571750"/>
    <lineage>
        <taxon>Bacteria</taxon>
        <taxon>Bacillati</taxon>
        <taxon>Bacillota</taxon>
        <taxon>Bacilli</taxon>
        <taxon>Lactobacillales</taxon>
        <taxon>Enterococcaceae</taxon>
        <taxon>Vagococcus</taxon>
    </lineage>
</organism>
<dbReference type="InterPro" id="IPR050873">
    <property type="entry name" value="V-ATPase_V0D/AC39_subunit"/>
</dbReference>
<accession>A0A4D7CPC5</accession>
<dbReference type="InterPro" id="IPR036079">
    <property type="entry name" value="ATPase_csu/dsu_sf"/>
</dbReference>
<sequence length="334" mass="38816">MSQLTYHEINPLVRIKELELITKDEFERMIEAETMEQLASLLKDTHYSSYIYPGFEHEFEQNLNKEIEEEYREIIEIAPEKEVIWLYTMRYTFHNLKVLTKAKRLNKELNQLCIYDGFYSIETLKRAIQTGYSTQLPTTVAESIREVTLHLEESKVLQGIDVIYDRYFLKTQRELGETLGYPELLNEIISFIDLTNIETTARGILQKRNRNFMTGVLSSMGSISKESLLTFADNREGSFEAFIDFLHNSDYAQVIAPALLEGEIAFNLLGKLKDDYLTQHYEGAQTQAFGPLPLLALLNAKEIEIKNLRTLVIGKKCGFTTQQIRERMRRVNDL</sequence>
<dbReference type="PANTHER" id="PTHR38682">
    <property type="entry name" value="V-TYPE ATP SYNTHASE SUBUNIT C"/>
    <property type="match status" value="1"/>
</dbReference>
<dbReference type="InterPro" id="IPR035067">
    <property type="entry name" value="V-type_ATPase_csu/dsu"/>
</dbReference>
<gene>
    <name evidence="4" type="ORF">FA707_02805</name>
</gene>
<proteinExistence type="inferred from homology"/>
<dbReference type="SUPFAM" id="SSF103486">
    <property type="entry name" value="V-type ATP synthase subunit C"/>
    <property type="match status" value="1"/>
</dbReference>
<evidence type="ECO:0000256" key="1">
    <source>
        <dbReference type="ARBA" id="ARBA00006709"/>
    </source>
</evidence>
<dbReference type="EMBL" id="CP039712">
    <property type="protein sequence ID" value="QCI85955.1"/>
    <property type="molecule type" value="Genomic_DNA"/>
</dbReference>
<evidence type="ECO:0000256" key="3">
    <source>
        <dbReference type="ARBA" id="ARBA00023065"/>
    </source>
</evidence>
<keyword evidence="5" id="KW-1185">Reference proteome</keyword>
<dbReference type="Pfam" id="PF01992">
    <property type="entry name" value="vATP-synt_AC39"/>
    <property type="match status" value="1"/>
</dbReference>
<dbReference type="Gene3D" id="1.10.132.50">
    <property type="entry name" value="ATP synthase (C/AC39) subunit, domain 3"/>
    <property type="match status" value="1"/>
</dbReference>
<evidence type="ECO:0000313" key="4">
    <source>
        <dbReference type="EMBL" id="QCI85955.1"/>
    </source>
</evidence>
<reference evidence="4 5" key="1">
    <citation type="submission" date="2019-04" db="EMBL/GenBank/DDBJ databases">
        <title>Vagococcus sp. nov., isolated from faeces of yaks (Bos grunniens).</title>
        <authorList>
            <person name="Ge Y."/>
        </authorList>
    </citation>
    <scope>NUCLEOTIDE SEQUENCE [LARGE SCALE GENOMIC DNA]</scope>
    <source>
        <strain evidence="4 5">MN-17</strain>
    </source>
</reference>
<dbReference type="PANTHER" id="PTHR38682:SF1">
    <property type="entry name" value="V-TYPE ATP SYNTHASE SUBUNIT C"/>
    <property type="match status" value="1"/>
</dbReference>
<evidence type="ECO:0000256" key="2">
    <source>
        <dbReference type="ARBA" id="ARBA00022448"/>
    </source>
</evidence>
<dbReference type="Gene3D" id="1.20.1690.10">
    <property type="entry name" value="V-type ATP synthase subunit C domain"/>
    <property type="match status" value="2"/>
</dbReference>
<keyword evidence="3" id="KW-0406">Ion transport</keyword>
<comment type="similarity">
    <text evidence="1">Belongs to the V-ATPase V0D/AC39 subunit family.</text>
</comment>
<evidence type="ECO:0000313" key="5">
    <source>
        <dbReference type="Proteomes" id="UP000298615"/>
    </source>
</evidence>